<comment type="caution">
    <text evidence="2">The sequence shown here is derived from an EMBL/GenBank/DDBJ whole genome shotgun (WGS) entry which is preliminary data.</text>
</comment>
<gene>
    <name evidence="2" type="ORF">SCLTRI_LOCUS7915</name>
</gene>
<dbReference type="AlphaFoldDB" id="A0A8H2ZTP1"/>
<organism evidence="2 3">
    <name type="scientific">Sclerotinia trifoliorum</name>
    <dbReference type="NCBI Taxonomy" id="28548"/>
    <lineage>
        <taxon>Eukaryota</taxon>
        <taxon>Fungi</taxon>
        <taxon>Dikarya</taxon>
        <taxon>Ascomycota</taxon>
        <taxon>Pezizomycotina</taxon>
        <taxon>Leotiomycetes</taxon>
        <taxon>Helotiales</taxon>
        <taxon>Sclerotiniaceae</taxon>
        <taxon>Sclerotinia</taxon>
    </lineage>
</organism>
<accession>A0A8H2ZTP1</accession>
<dbReference type="OrthoDB" id="3500541at2759"/>
<name>A0A8H2ZTP1_9HELO</name>
<feature type="compositionally biased region" description="Polar residues" evidence="1">
    <location>
        <begin position="54"/>
        <end position="65"/>
    </location>
</feature>
<keyword evidence="3" id="KW-1185">Reference proteome</keyword>
<feature type="region of interest" description="Disordered" evidence="1">
    <location>
        <begin position="54"/>
        <end position="95"/>
    </location>
</feature>
<sequence>MNNAIISHPFPEQHHSNPPPRPIPNPATTCHAEKTFHHFCGHITTTYTQHSPLCSASQNQDAPNQSRPGSSGSGSGSGSTGPRSSTLTQTLTRTVSQSATSAVEALTDLARRFTVQSTNSREIPITSLEFSFAARVPCLQVVDEPLYDPAPCKRCAESMGLGEGENAESERVMTEREEEEWVRRRVKVEADMREWVVRMNDWDGGVRVLRRDVD</sequence>
<reference evidence="2" key="1">
    <citation type="submission" date="2020-10" db="EMBL/GenBank/DDBJ databases">
        <authorList>
            <person name="Kusch S."/>
        </authorList>
    </citation>
    <scope>NUCLEOTIDE SEQUENCE</scope>
    <source>
        <strain evidence="2">SwB9</strain>
    </source>
</reference>
<feature type="compositionally biased region" description="Low complexity" evidence="1">
    <location>
        <begin position="80"/>
        <end position="95"/>
    </location>
</feature>
<dbReference type="EMBL" id="CAJHIA010000030">
    <property type="protein sequence ID" value="CAD6448121.1"/>
    <property type="molecule type" value="Genomic_DNA"/>
</dbReference>
<evidence type="ECO:0000313" key="2">
    <source>
        <dbReference type="EMBL" id="CAD6448121.1"/>
    </source>
</evidence>
<feature type="region of interest" description="Disordered" evidence="1">
    <location>
        <begin position="1"/>
        <end position="29"/>
    </location>
</feature>
<protein>
    <submittedName>
        <fullName evidence="2">615c76e1-8e50-4f3c-9f92-b60a882ba6f8-CDS</fullName>
    </submittedName>
</protein>
<proteinExistence type="predicted"/>
<dbReference type="Proteomes" id="UP000624404">
    <property type="component" value="Unassembled WGS sequence"/>
</dbReference>
<evidence type="ECO:0000256" key="1">
    <source>
        <dbReference type="SAM" id="MobiDB-lite"/>
    </source>
</evidence>
<evidence type="ECO:0000313" key="3">
    <source>
        <dbReference type="Proteomes" id="UP000624404"/>
    </source>
</evidence>